<organism evidence="1 2">
    <name type="scientific">Prorocentrum cordatum</name>
    <dbReference type="NCBI Taxonomy" id="2364126"/>
    <lineage>
        <taxon>Eukaryota</taxon>
        <taxon>Sar</taxon>
        <taxon>Alveolata</taxon>
        <taxon>Dinophyceae</taxon>
        <taxon>Prorocentrales</taxon>
        <taxon>Prorocentraceae</taxon>
        <taxon>Prorocentrum</taxon>
    </lineage>
</organism>
<protein>
    <recommendedName>
        <fullName evidence="3">RNase H type-1 domain-containing protein</fullName>
    </recommendedName>
</protein>
<evidence type="ECO:0008006" key="3">
    <source>
        <dbReference type="Google" id="ProtNLM"/>
    </source>
</evidence>
<name>A0ABN9V1K8_9DINO</name>
<evidence type="ECO:0000313" key="1">
    <source>
        <dbReference type="EMBL" id="CAK0866548.1"/>
    </source>
</evidence>
<accession>A0ABN9V1K8</accession>
<evidence type="ECO:0000313" key="2">
    <source>
        <dbReference type="Proteomes" id="UP001189429"/>
    </source>
</evidence>
<proteinExistence type="predicted"/>
<dbReference type="Proteomes" id="UP001189429">
    <property type="component" value="Unassembled WGS sequence"/>
</dbReference>
<sequence>MMRVSRCCGPCSGVVAVFQLSNSAIIYIYIYMSRSELLSGSIKTSYLEALPDIGSYPICGDGAGDGVQSEWELVAAICAVRCLIQHGLAECEVVLFVDCNPALHALVRGASRQSDLNEVITGFWFAVARAGVLLHAFRAPSKLNIADGPTRQETWDRAVSEFHSRGFRQLQWMWPPALPWSI</sequence>
<dbReference type="EMBL" id="CAUYUJ010016548">
    <property type="protein sequence ID" value="CAK0866548.1"/>
    <property type="molecule type" value="Genomic_DNA"/>
</dbReference>
<reference evidence="1" key="1">
    <citation type="submission" date="2023-10" db="EMBL/GenBank/DDBJ databases">
        <authorList>
            <person name="Chen Y."/>
            <person name="Shah S."/>
            <person name="Dougan E. K."/>
            <person name="Thang M."/>
            <person name="Chan C."/>
        </authorList>
    </citation>
    <scope>NUCLEOTIDE SEQUENCE [LARGE SCALE GENOMIC DNA]</scope>
</reference>
<gene>
    <name evidence="1" type="ORF">PCOR1329_LOCUS53706</name>
</gene>
<comment type="caution">
    <text evidence="1">The sequence shown here is derived from an EMBL/GenBank/DDBJ whole genome shotgun (WGS) entry which is preliminary data.</text>
</comment>
<keyword evidence="2" id="KW-1185">Reference proteome</keyword>